<dbReference type="EMBL" id="BNDY01000017">
    <property type="protein sequence ID" value="GHI42024.1"/>
    <property type="molecule type" value="Genomic_DNA"/>
</dbReference>
<evidence type="ECO:0000313" key="1">
    <source>
        <dbReference type="EMBL" id="GHI42024.1"/>
    </source>
</evidence>
<name>A0ABQ3QXM8_9ACTN</name>
<keyword evidence="2" id="KW-1185">Reference proteome</keyword>
<dbReference type="RefSeq" id="WP_189964544.1">
    <property type="nucleotide sequence ID" value="NZ_BMUA01000011.1"/>
</dbReference>
<proteinExistence type="predicted"/>
<organism evidence="1 2">
    <name type="scientific">Streptomyces violascens</name>
    <dbReference type="NCBI Taxonomy" id="67381"/>
    <lineage>
        <taxon>Bacteria</taxon>
        <taxon>Bacillati</taxon>
        <taxon>Actinomycetota</taxon>
        <taxon>Actinomycetes</taxon>
        <taxon>Kitasatosporales</taxon>
        <taxon>Streptomycetaceae</taxon>
        <taxon>Streptomyces</taxon>
    </lineage>
</organism>
<comment type="caution">
    <text evidence="1">The sequence shown here is derived from an EMBL/GenBank/DDBJ whole genome shotgun (WGS) entry which is preliminary data.</text>
</comment>
<sequence length="52" mass="5753">MWSAALDLAVAAMVLAAGLRIHRQWLGTLAGLWLVLALRQVRLALRARRCSL</sequence>
<protein>
    <submittedName>
        <fullName evidence="1">Uncharacterized protein</fullName>
    </submittedName>
</protein>
<reference evidence="1" key="1">
    <citation type="submission" date="2024-05" db="EMBL/GenBank/DDBJ databases">
        <title>Whole genome shotgun sequence of Streptomyces violascens NBRC 12920.</title>
        <authorList>
            <person name="Komaki H."/>
            <person name="Tamura T."/>
        </authorList>
    </citation>
    <scope>NUCLEOTIDE SEQUENCE</scope>
    <source>
        <strain evidence="1">NBRC 12920</strain>
    </source>
</reference>
<gene>
    <name evidence="1" type="ORF">Sviol_64320</name>
</gene>
<evidence type="ECO:0000313" key="2">
    <source>
        <dbReference type="Proteomes" id="UP001050808"/>
    </source>
</evidence>
<accession>A0ABQ3QXM8</accession>
<dbReference type="Proteomes" id="UP001050808">
    <property type="component" value="Unassembled WGS sequence"/>
</dbReference>